<evidence type="ECO:0000259" key="10">
    <source>
        <dbReference type="PROSITE" id="PS50071"/>
    </source>
</evidence>
<organism evidence="13">
    <name type="scientific">Wuchereria bancrofti</name>
    <dbReference type="NCBI Taxonomy" id="6293"/>
    <lineage>
        <taxon>Eukaryota</taxon>
        <taxon>Metazoa</taxon>
        <taxon>Ecdysozoa</taxon>
        <taxon>Nematoda</taxon>
        <taxon>Chromadorea</taxon>
        <taxon>Rhabditida</taxon>
        <taxon>Spirurina</taxon>
        <taxon>Spiruromorpha</taxon>
        <taxon>Filarioidea</taxon>
        <taxon>Onchocercidae</taxon>
        <taxon>Wuchereria</taxon>
    </lineage>
</organism>
<dbReference type="PROSITE" id="PS51937">
    <property type="entry name" value="HNF_P1"/>
    <property type="match status" value="1"/>
</dbReference>
<feature type="region of interest" description="Disordered" evidence="9">
    <location>
        <begin position="379"/>
        <end position="407"/>
    </location>
</feature>
<dbReference type="SUPFAM" id="SSF47413">
    <property type="entry name" value="lambda repressor-like DNA-binding domains"/>
    <property type="match status" value="1"/>
</dbReference>
<dbReference type="InterPro" id="IPR044866">
    <property type="entry name" value="HNF_P1"/>
</dbReference>
<evidence type="ECO:0000256" key="9">
    <source>
        <dbReference type="SAM" id="MobiDB-lite"/>
    </source>
</evidence>
<evidence type="ECO:0000256" key="2">
    <source>
        <dbReference type="ARBA" id="ARBA00023015"/>
    </source>
</evidence>
<dbReference type="InterPro" id="IPR006899">
    <property type="entry name" value="HNF-1_N"/>
</dbReference>
<evidence type="ECO:0000256" key="3">
    <source>
        <dbReference type="ARBA" id="ARBA00023125"/>
    </source>
</evidence>
<dbReference type="Gene3D" id="1.10.260.40">
    <property type="entry name" value="lambda repressor-like DNA-binding domains"/>
    <property type="match status" value="1"/>
</dbReference>
<protein>
    <submittedName>
        <fullName evidence="13">Homeobox domain-containing protein</fullName>
    </submittedName>
</protein>
<dbReference type="SUPFAM" id="SSF46689">
    <property type="entry name" value="Homeodomain-like"/>
    <property type="match status" value="1"/>
</dbReference>
<evidence type="ECO:0000256" key="4">
    <source>
        <dbReference type="ARBA" id="ARBA00023155"/>
    </source>
</evidence>
<keyword evidence="6 7" id="KW-0539">Nucleus</keyword>
<evidence type="ECO:0000259" key="12">
    <source>
        <dbReference type="PROSITE" id="PS51937"/>
    </source>
</evidence>
<dbReference type="Gene3D" id="1.10.10.60">
    <property type="entry name" value="Homeodomain-like"/>
    <property type="match status" value="1"/>
</dbReference>
<dbReference type="InterPro" id="IPR001356">
    <property type="entry name" value="HD"/>
</dbReference>
<name>A0A1I8F1B1_WUCBA</name>
<dbReference type="InterPro" id="IPR010982">
    <property type="entry name" value="Lambda_DNA-bd_dom_sf"/>
</dbReference>
<dbReference type="PROSITE" id="PS51936">
    <property type="entry name" value="POU_4"/>
    <property type="match status" value="1"/>
</dbReference>
<feature type="region of interest" description="Disordered" evidence="9">
    <location>
        <begin position="493"/>
        <end position="514"/>
    </location>
</feature>
<dbReference type="Pfam" id="PF00046">
    <property type="entry name" value="Homeodomain"/>
    <property type="match status" value="1"/>
</dbReference>
<dbReference type="STRING" id="6293.A0A1I8F1B1"/>
<evidence type="ECO:0000256" key="6">
    <source>
        <dbReference type="ARBA" id="ARBA00023242"/>
    </source>
</evidence>
<evidence type="ECO:0000259" key="11">
    <source>
        <dbReference type="PROSITE" id="PS51936"/>
    </source>
</evidence>
<evidence type="ECO:0000256" key="5">
    <source>
        <dbReference type="ARBA" id="ARBA00023163"/>
    </source>
</evidence>
<dbReference type="InterPro" id="IPR009057">
    <property type="entry name" value="Homeodomain-like_sf"/>
</dbReference>
<dbReference type="InterPro" id="IPR040363">
    <property type="entry name" value="HMBOX1"/>
</dbReference>
<evidence type="ECO:0000256" key="1">
    <source>
        <dbReference type="ARBA" id="ARBA00004123"/>
    </source>
</evidence>
<dbReference type="AlphaFoldDB" id="A0A1I8F1B1"/>
<dbReference type="PANTHER" id="PTHR14618:SF0">
    <property type="entry name" value="HOMEOBOX-CONTAINING PROTEIN 1"/>
    <property type="match status" value="1"/>
</dbReference>
<dbReference type="PANTHER" id="PTHR14618">
    <property type="entry name" value="HOMEODOX-CONTAINING PROTEIN 1 HMBOX1"/>
    <property type="match status" value="1"/>
</dbReference>
<dbReference type="Pfam" id="PF04814">
    <property type="entry name" value="HNF-1_N"/>
    <property type="match status" value="1"/>
</dbReference>
<feature type="domain" description="HNF-p1" evidence="12">
    <location>
        <begin position="1"/>
        <end position="31"/>
    </location>
</feature>
<feature type="domain" description="Homeobox" evidence="10">
    <location>
        <begin position="293"/>
        <end position="370"/>
    </location>
</feature>
<evidence type="ECO:0000256" key="8">
    <source>
        <dbReference type="RuleBase" id="RU000682"/>
    </source>
</evidence>
<keyword evidence="5" id="KW-0804">Transcription</keyword>
<feature type="DNA-binding region" description="Homeobox" evidence="7">
    <location>
        <begin position="295"/>
        <end position="371"/>
    </location>
</feature>
<dbReference type="GO" id="GO:0003691">
    <property type="term" value="F:double-stranded telomeric DNA binding"/>
    <property type="evidence" value="ECO:0007669"/>
    <property type="project" value="InterPro"/>
</dbReference>
<sequence length="557" mass="61142">MNLFTVEQLELIRRLRLTGITPEAVLEAFRALEQIEADLDAARIQTAALAALIAPATKMFQFDDGANTFELSSPILLQHLRNQAPVPVTINASSSPSLPTTSPDRCVVQNSLPLSTTAAGTTSTSANDAATSAVTTATAPIPPACILGQYNFEGSSPSNCRPIRSQRTPMREITTLDDPSELDEFMQQGEEACILDMKKFITQFSLRQTTVAMMTGVSQPYISKLLNGNHRELSLRCRKNIYSWYLNCRRHPEKLCKSRSAIKFKKLEKILFSASFLADPSTRLETNGDGELIPQRRERYVFRPILIRILEGFFAQTPFPDLNRRIEIATACNQALQIDKKGVGLMPKEVVSPQVVANWFANKRKELRRRSNDECNEANNANLSQVSSPDAISSPSPTASISNTPMETDRIGLDDRIVASIATSVPISVPAVRPGNSPIEIETSLFSSFAHQQQTTLVQTLTNPNNFCPKPDPESPISAALPIASTNCTNIDDTGRDSVDPTVQQLQQPSDGSTSSAGQCLAEIQCQLDLVNNSVLALVNPYNNQIHNSRKRNEVIC</sequence>
<dbReference type="PROSITE" id="PS50071">
    <property type="entry name" value="HOMEOBOX_2"/>
    <property type="match status" value="1"/>
</dbReference>
<dbReference type="SMART" id="SM00389">
    <property type="entry name" value="HOX"/>
    <property type="match status" value="1"/>
</dbReference>
<comment type="subcellular location">
    <subcellularLocation>
        <location evidence="1 7 8">Nucleus</location>
    </subcellularLocation>
</comment>
<feature type="compositionally biased region" description="Low complexity" evidence="9">
    <location>
        <begin position="387"/>
        <end position="405"/>
    </location>
</feature>
<dbReference type="GO" id="GO:0045893">
    <property type="term" value="P:positive regulation of DNA-templated transcription"/>
    <property type="evidence" value="ECO:0007669"/>
    <property type="project" value="InterPro"/>
</dbReference>
<dbReference type="InterPro" id="IPR044869">
    <property type="entry name" value="HNF-1_POU"/>
</dbReference>
<proteinExistence type="predicted"/>
<dbReference type="FunFam" id="1.10.260.40:FF:000044">
    <property type="entry name" value="Homeobox domain-containing protein"/>
    <property type="match status" value="1"/>
</dbReference>
<reference evidence="13" key="1">
    <citation type="submission" date="2016-11" db="UniProtKB">
        <authorList>
            <consortium name="WormBaseParasite"/>
        </authorList>
    </citation>
    <scope>IDENTIFICATION</scope>
    <source>
        <strain evidence="13">pt0022</strain>
    </source>
</reference>
<feature type="compositionally biased region" description="Polar residues" evidence="9">
    <location>
        <begin position="501"/>
        <end position="514"/>
    </location>
</feature>
<feature type="domain" description="POU-specific atypical" evidence="11">
    <location>
        <begin position="165"/>
        <end position="261"/>
    </location>
</feature>
<dbReference type="WBParaSite" id="maker-PairedContig_877-snap-gene-0.12-mRNA-1">
    <property type="protein sequence ID" value="maker-PairedContig_877-snap-gene-0.12-mRNA-1"/>
    <property type="gene ID" value="maker-PairedContig_877-snap-gene-0.12"/>
</dbReference>
<keyword evidence="4 7" id="KW-0371">Homeobox</keyword>
<dbReference type="GO" id="GO:0005634">
    <property type="term" value="C:nucleus"/>
    <property type="evidence" value="ECO:0007669"/>
    <property type="project" value="UniProtKB-SubCell"/>
</dbReference>
<accession>A0A1I8F1B1</accession>
<dbReference type="FunFam" id="1.10.10.60:FF:000550">
    <property type="entry name" value="Homeobox domaincontaining protein"/>
    <property type="match status" value="1"/>
</dbReference>
<keyword evidence="3 7" id="KW-0238">DNA-binding</keyword>
<dbReference type="CDD" id="cd00086">
    <property type="entry name" value="homeodomain"/>
    <property type="match status" value="1"/>
</dbReference>
<evidence type="ECO:0000313" key="13">
    <source>
        <dbReference type="WBParaSite" id="maker-PairedContig_877-snap-gene-0.12-mRNA-1"/>
    </source>
</evidence>
<keyword evidence="2" id="KW-0805">Transcription regulation</keyword>
<evidence type="ECO:0000256" key="7">
    <source>
        <dbReference type="PROSITE-ProRule" id="PRU00108"/>
    </source>
</evidence>